<evidence type="ECO:0000259" key="2">
    <source>
        <dbReference type="Pfam" id="PF09994"/>
    </source>
</evidence>
<dbReference type="Pfam" id="PF09994">
    <property type="entry name" value="T6SS_Tle1-like_cat"/>
    <property type="match status" value="1"/>
</dbReference>
<dbReference type="PANTHER" id="PTHR33840:SF2">
    <property type="entry name" value="TLE1 PHOSPHOLIPASE DOMAIN-CONTAINING PROTEIN"/>
    <property type="match status" value="1"/>
</dbReference>
<sequence length="572" mass="65564">MDHPEHFQRPTETRGKRKFILCFDGTGNKFSGTSSDSSILKIYRMLDREDETQLHYYQPGIGTYVTSATLSPPSTYQSFKAWYTKQKDSAVGTSLSDHVMGGYKFLMRYYLPGDKIYFFGFSRGAYTARFLAEMLDYVGLITTGNEEMAGFAWKTFEKWQMREERTEEEKKKKRELREFMTAFRETFSRPVEPLEFLGLFDTVNSVPRFENAFMQRSKFPYTARSSAKVIRHAVSIDERRAKFRPDLLYQPPGKARRHHFWHHDRQFGHLSAAIEGRRKERNGGEDSKLQPQDKFRPKRRPNPPRFSPRSSSMQVQERFRDPSEASGLDSASRRSQGTSSASATDAVHTAAGEQDIKEVWFVGCHGDLGGGWAMDLDKPAPLSHIPLVWMINEAERAGLNFDDTKLRKLNCAPDVERREGQQQSVEGSGEVDGSQFHRILHELSIGGRTHDALRRNNGASLMSVLGWNIMEWLPFRRMDLKEDESWTSISWPLPRGEVRDFPDNAVLHNSVVKRMMADEAYRPGNVICGGGGRGMRRAPEKYGYGKWKVLENEGDPVLELYIRDGPRPALEV</sequence>
<evidence type="ECO:0000256" key="1">
    <source>
        <dbReference type="SAM" id="MobiDB-lite"/>
    </source>
</evidence>
<dbReference type="EMBL" id="ML975151">
    <property type="protein sequence ID" value="KAF1815586.1"/>
    <property type="molecule type" value="Genomic_DNA"/>
</dbReference>
<name>A0A6G1GCD8_9PEZI</name>
<gene>
    <name evidence="3 5" type="ORF">P152DRAFT_429712</name>
</gene>
<dbReference type="RefSeq" id="XP_033537217.1">
    <property type="nucleotide sequence ID" value="XM_033677370.1"/>
</dbReference>
<dbReference type="InterPro" id="IPR018712">
    <property type="entry name" value="Tle1-like_cat"/>
</dbReference>
<feature type="compositionally biased region" description="Polar residues" evidence="1">
    <location>
        <begin position="333"/>
        <end position="343"/>
    </location>
</feature>
<keyword evidence="4" id="KW-1185">Reference proteome</keyword>
<organism evidence="3">
    <name type="scientific">Eremomyces bilateralis CBS 781.70</name>
    <dbReference type="NCBI Taxonomy" id="1392243"/>
    <lineage>
        <taxon>Eukaryota</taxon>
        <taxon>Fungi</taxon>
        <taxon>Dikarya</taxon>
        <taxon>Ascomycota</taxon>
        <taxon>Pezizomycotina</taxon>
        <taxon>Dothideomycetes</taxon>
        <taxon>Dothideomycetes incertae sedis</taxon>
        <taxon>Eremomycetales</taxon>
        <taxon>Eremomycetaceae</taxon>
        <taxon>Eremomyces</taxon>
    </lineage>
</organism>
<feature type="domain" description="T6SS Phospholipase effector Tle1-like catalytic" evidence="2">
    <location>
        <begin position="17"/>
        <end position="393"/>
    </location>
</feature>
<reference evidence="3 5" key="1">
    <citation type="submission" date="2020-01" db="EMBL/GenBank/DDBJ databases">
        <authorList>
            <consortium name="DOE Joint Genome Institute"/>
            <person name="Haridas S."/>
            <person name="Albert R."/>
            <person name="Binder M."/>
            <person name="Bloem J."/>
            <person name="Labutti K."/>
            <person name="Salamov A."/>
            <person name="Andreopoulos B."/>
            <person name="Baker S.E."/>
            <person name="Barry K."/>
            <person name="Bills G."/>
            <person name="Bluhm B.H."/>
            <person name="Cannon C."/>
            <person name="Castanera R."/>
            <person name="Culley D.E."/>
            <person name="Daum C."/>
            <person name="Ezra D."/>
            <person name="Gonzalez J.B."/>
            <person name="Henrissat B."/>
            <person name="Kuo A."/>
            <person name="Liang C."/>
            <person name="Lipzen A."/>
            <person name="Lutzoni F."/>
            <person name="Magnuson J."/>
            <person name="Mondo S."/>
            <person name="Nolan M."/>
            <person name="Ohm R."/>
            <person name="Pangilinan J."/>
            <person name="Park H.-J."/>
            <person name="Ramirez L."/>
            <person name="Alfaro M."/>
            <person name="Sun H."/>
            <person name="Tritt A."/>
            <person name="Yoshinaga Y."/>
            <person name="Zwiers L.-H."/>
            <person name="Turgeon B.G."/>
            <person name="Goodwin S.B."/>
            <person name="Spatafora J.W."/>
            <person name="Crous P.W."/>
            <person name="Grigoriev I.V."/>
        </authorList>
    </citation>
    <scope>NUCLEOTIDE SEQUENCE</scope>
    <source>
        <strain evidence="3 5">CBS 781.70</strain>
    </source>
</reference>
<reference evidence="5" key="2">
    <citation type="submission" date="2020-04" db="EMBL/GenBank/DDBJ databases">
        <authorList>
            <consortium name="NCBI Genome Project"/>
        </authorList>
    </citation>
    <scope>NUCLEOTIDE SEQUENCE</scope>
    <source>
        <strain evidence="5">CBS 781.70</strain>
    </source>
</reference>
<proteinExistence type="predicted"/>
<dbReference type="PANTHER" id="PTHR33840">
    <property type="match status" value="1"/>
</dbReference>
<evidence type="ECO:0000313" key="5">
    <source>
        <dbReference type="RefSeq" id="XP_033537217.1"/>
    </source>
</evidence>
<reference evidence="5" key="3">
    <citation type="submission" date="2025-04" db="UniProtKB">
        <authorList>
            <consortium name="RefSeq"/>
        </authorList>
    </citation>
    <scope>IDENTIFICATION</scope>
    <source>
        <strain evidence="5">CBS 781.70</strain>
    </source>
</reference>
<dbReference type="GeneID" id="54417940"/>
<evidence type="ECO:0000313" key="4">
    <source>
        <dbReference type="Proteomes" id="UP000504638"/>
    </source>
</evidence>
<dbReference type="AlphaFoldDB" id="A0A6G1GCD8"/>
<feature type="region of interest" description="Disordered" evidence="1">
    <location>
        <begin position="276"/>
        <end position="349"/>
    </location>
</feature>
<dbReference type="Proteomes" id="UP000504638">
    <property type="component" value="Unplaced"/>
</dbReference>
<feature type="compositionally biased region" description="Basic and acidic residues" evidence="1">
    <location>
        <begin position="276"/>
        <end position="295"/>
    </location>
</feature>
<protein>
    <recommendedName>
        <fullName evidence="2">T6SS Phospholipase effector Tle1-like catalytic domain-containing protein</fullName>
    </recommendedName>
</protein>
<evidence type="ECO:0000313" key="3">
    <source>
        <dbReference type="EMBL" id="KAF1815586.1"/>
    </source>
</evidence>
<accession>A0A6G1GCD8</accession>
<dbReference type="OrthoDB" id="3162439at2759"/>